<accession>A0A1S3F635</accession>
<dbReference type="OrthoDB" id="6077037at2759"/>
<evidence type="ECO:0000313" key="2">
    <source>
        <dbReference type="RefSeq" id="XP_012872071.1"/>
    </source>
</evidence>
<dbReference type="Proteomes" id="UP000081671">
    <property type="component" value="Unplaced"/>
</dbReference>
<sequence length="213" mass="24803">MTKSMDRVWNKHDLYPSAKNYANPDVLIDTFEKLSNLHNLLPNHLSDMLQSDKSKEPEGKYDESELSGLEKILARQQLPEEICLSPKPSKMPLWKKRRISNVEGWKRCNLWKKNIKEPPMCTIIVRWLKKNMQPIEDLRSVVRKLSMFGPIRTVTPCGRQSAILVYEDLTSACRAVSAFYSRIPGTMFNCSWQQRFMTKDLKLAMEKGTRKLI</sequence>
<dbReference type="GeneID" id="105985900"/>
<evidence type="ECO:0000313" key="1">
    <source>
        <dbReference type="Proteomes" id="UP000081671"/>
    </source>
</evidence>
<dbReference type="PANTHER" id="PTHR35968">
    <property type="entry name" value="CHROMOSOME 6 C6ORF201 HOMOLOG"/>
    <property type="match status" value="1"/>
</dbReference>
<dbReference type="STRING" id="10020.ENSDORP00000026350"/>
<dbReference type="KEGG" id="dord:105985900"/>
<dbReference type="PANTHER" id="PTHR35968:SF1">
    <property type="entry name" value="TESTIS EXPRESSED PROTEIN 56"/>
    <property type="match status" value="1"/>
</dbReference>
<protein>
    <submittedName>
        <fullName evidence="2">Uncharacterized protein C6orf201 homolog</fullName>
    </submittedName>
</protein>
<dbReference type="RefSeq" id="XP_012872071.1">
    <property type="nucleotide sequence ID" value="XM_013016617.1"/>
</dbReference>
<proteinExistence type="predicted"/>
<reference evidence="2" key="1">
    <citation type="submission" date="2025-08" db="UniProtKB">
        <authorList>
            <consortium name="RefSeq"/>
        </authorList>
    </citation>
    <scope>IDENTIFICATION</scope>
    <source>
        <tissue evidence="2">Kidney</tissue>
    </source>
</reference>
<dbReference type="InParanoid" id="A0A1S3F635"/>
<dbReference type="Pfam" id="PF15023">
    <property type="entry name" value="DUF4523"/>
    <property type="match status" value="1"/>
</dbReference>
<organism evidence="1 2">
    <name type="scientific">Dipodomys ordii</name>
    <name type="common">Ord's kangaroo rat</name>
    <dbReference type="NCBI Taxonomy" id="10020"/>
    <lineage>
        <taxon>Eukaryota</taxon>
        <taxon>Metazoa</taxon>
        <taxon>Chordata</taxon>
        <taxon>Craniata</taxon>
        <taxon>Vertebrata</taxon>
        <taxon>Euteleostomi</taxon>
        <taxon>Mammalia</taxon>
        <taxon>Eutheria</taxon>
        <taxon>Euarchontoglires</taxon>
        <taxon>Glires</taxon>
        <taxon>Rodentia</taxon>
        <taxon>Castorimorpha</taxon>
        <taxon>Heteromyidae</taxon>
        <taxon>Dipodomyinae</taxon>
        <taxon>Dipodomys</taxon>
    </lineage>
</organism>
<gene>
    <name evidence="2" type="primary">LOC105985900</name>
</gene>
<dbReference type="AlphaFoldDB" id="A0A1S3F635"/>
<dbReference type="InterPro" id="IPR027827">
    <property type="entry name" value="Tex56"/>
</dbReference>
<keyword evidence="1" id="KW-1185">Reference proteome</keyword>
<name>A0A1S3F635_DIPOR</name>